<sequence>MKNKYKISVTTLAILAMNLLLASCDDEPGSVHTIEPTAKFSVEAEKMEAEQKIIFKSLSNDEDGFITSCQWNLGDGTTATGEKVEHFYAVGGEYTVSLVATDNTGSSGEAATKTITIADAPAAGSIEPEKVWSFDLPGKVHYSSPAIGDDGTLYIGFNQATRENGGPNLFAIKDGSKVWEHAFLEGSANKSDKVSSSPAISEDGSLYMASFYSRNIFKLNAGTGAVDGEFYTDARIRYSCPVFAADGTVYVGGYSKGGKGFYSVNAPLTTQNWVFQAGEDFNSTPAVASDGTIYVSSTNDYIYAVNPDGTEKWNAQYGTWSATAIAIGADETVYFAGETSTGGVLIAFNPADGTEKWRVDLPQKVSHGGPAIASDGTIYLGGYEEKLKAYNPDDGSEKWSYTANGAIEVVPAIDNDGNIYFGDKAGFFHVVNPDGEKQRKTIKIGDEIISSAAIDSNGIIYVAANEGEIGKVFAYRTDATGPASGGWPMYAKDAKHSGRK</sequence>
<feature type="chain" id="PRO_5045814548" evidence="1">
    <location>
        <begin position="23"/>
        <end position="500"/>
    </location>
</feature>
<feature type="domain" description="PKD" evidence="2">
    <location>
        <begin position="36"/>
        <end position="122"/>
    </location>
</feature>
<proteinExistence type="predicted"/>
<reference evidence="3 4" key="1">
    <citation type="submission" date="2018-12" db="EMBL/GenBank/DDBJ databases">
        <title>Marinifilum JC070 sp. nov., a marine bacterium isolated from Yongle Blue Hole in the South China Sea.</title>
        <authorList>
            <person name="Fu T."/>
        </authorList>
    </citation>
    <scope>NUCLEOTIDE SEQUENCE [LARGE SCALE GENOMIC DNA]</scope>
    <source>
        <strain evidence="3 4">JC070</strain>
    </source>
</reference>
<dbReference type="SUPFAM" id="SSF50998">
    <property type="entry name" value="Quinoprotein alcohol dehydrogenase-like"/>
    <property type="match status" value="2"/>
</dbReference>
<dbReference type="InterPro" id="IPR035986">
    <property type="entry name" value="PKD_dom_sf"/>
</dbReference>
<organism evidence="3 4">
    <name type="scientific">Marinifilum caeruleilacunae</name>
    <dbReference type="NCBI Taxonomy" id="2499076"/>
    <lineage>
        <taxon>Bacteria</taxon>
        <taxon>Pseudomonadati</taxon>
        <taxon>Bacteroidota</taxon>
        <taxon>Bacteroidia</taxon>
        <taxon>Marinilabiliales</taxon>
        <taxon>Marinifilaceae</taxon>
    </lineage>
</organism>
<dbReference type="InterPro" id="IPR015943">
    <property type="entry name" value="WD40/YVTN_repeat-like_dom_sf"/>
</dbReference>
<dbReference type="CDD" id="cd00146">
    <property type="entry name" value="PKD"/>
    <property type="match status" value="1"/>
</dbReference>
<dbReference type="PANTHER" id="PTHR34512">
    <property type="entry name" value="CELL SURFACE PROTEIN"/>
    <property type="match status" value="1"/>
</dbReference>
<dbReference type="InterPro" id="IPR022409">
    <property type="entry name" value="PKD/Chitinase_dom"/>
</dbReference>
<dbReference type="RefSeq" id="WP_171593995.1">
    <property type="nucleotide sequence ID" value="NZ_RZNH01000003.1"/>
</dbReference>
<feature type="signal peptide" evidence="1">
    <location>
        <begin position="1"/>
        <end position="22"/>
    </location>
</feature>
<keyword evidence="1" id="KW-0732">Signal</keyword>
<accession>A0ABX1WRN0</accession>
<dbReference type="InterPro" id="IPR002372">
    <property type="entry name" value="PQQ_rpt_dom"/>
</dbReference>
<dbReference type="Gene3D" id="2.130.10.10">
    <property type="entry name" value="YVTN repeat-like/Quinoprotein amine dehydrogenase"/>
    <property type="match status" value="2"/>
</dbReference>
<dbReference type="Proteomes" id="UP000732105">
    <property type="component" value="Unassembled WGS sequence"/>
</dbReference>
<dbReference type="InterPro" id="IPR000601">
    <property type="entry name" value="PKD_dom"/>
</dbReference>
<dbReference type="InterPro" id="IPR013783">
    <property type="entry name" value="Ig-like_fold"/>
</dbReference>
<name>A0ABX1WRN0_9BACT</name>
<evidence type="ECO:0000313" key="3">
    <source>
        <dbReference type="EMBL" id="NOU58716.1"/>
    </source>
</evidence>
<comment type="caution">
    <text evidence="3">The sequence shown here is derived from an EMBL/GenBank/DDBJ whole genome shotgun (WGS) entry which is preliminary data.</text>
</comment>
<dbReference type="PROSITE" id="PS51257">
    <property type="entry name" value="PROKAR_LIPOPROTEIN"/>
    <property type="match status" value="1"/>
</dbReference>
<evidence type="ECO:0000259" key="2">
    <source>
        <dbReference type="PROSITE" id="PS50093"/>
    </source>
</evidence>
<dbReference type="InterPro" id="IPR011047">
    <property type="entry name" value="Quinoprotein_ADH-like_sf"/>
</dbReference>
<protein>
    <submittedName>
        <fullName evidence="3">PKD domain-containing protein</fullName>
    </submittedName>
</protein>
<dbReference type="Pfam" id="PF18911">
    <property type="entry name" value="PKD_4"/>
    <property type="match status" value="1"/>
</dbReference>
<dbReference type="EMBL" id="RZNH01000003">
    <property type="protein sequence ID" value="NOU58716.1"/>
    <property type="molecule type" value="Genomic_DNA"/>
</dbReference>
<dbReference type="PROSITE" id="PS50093">
    <property type="entry name" value="PKD"/>
    <property type="match status" value="1"/>
</dbReference>
<dbReference type="Pfam" id="PF13360">
    <property type="entry name" value="PQQ_2"/>
    <property type="match status" value="2"/>
</dbReference>
<dbReference type="SUPFAM" id="SSF49299">
    <property type="entry name" value="PKD domain"/>
    <property type="match status" value="1"/>
</dbReference>
<evidence type="ECO:0000256" key="1">
    <source>
        <dbReference type="SAM" id="SignalP"/>
    </source>
</evidence>
<evidence type="ECO:0000313" key="4">
    <source>
        <dbReference type="Proteomes" id="UP000732105"/>
    </source>
</evidence>
<gene>
    <name evidence="3" type="ORF">ELS83_02715</name>
</gene>
<dbReference type="Gene3D" id="2.60.40.10">
    <property type="entry name" value="Immunoglobulins"/>
    <property type="match status" value="1"/>
</dbReference>
<dbReference type="SMART" id="SM00564">
    <property type="entry name" value="PQQ"/>
    <property type="match status" value="7"/>
</dbReference>
<dbReference type="PANTHER" id="PTHR34512:SF30">
    <property type="entry name" value="OUTER MEMBRANE PROTEIN ASSEMBLY FACTOR BAMB"/>
    <property type="match status" value="1"/>
</dbReference>
<dbReference type="SMART" id="SM00089">
    <property type="entry name" value="PKD"/>
    <property type="match status" value="1"/>
</dbReference>
<dbReference type="InterPro" id="IPR018391">
    <property type="entry name" value="PQQ_b-propeller_rpt"/>
</dbReference>
<keyword evidence="4" id="KW-1185">Reference proteome</keyword>
<dbReference type="Gene3D" id="2.40.128.630">
    <property type="match status" value="1"/>
</dbReference>